<dbReference type="InterPro" id="IPR042263">
    <property type="entry name" value="DPH1/DPH2_1"/>
</dbReference>
<dbReference type="NCBIfam" id="TIGR00272">
    <property type="entry name" value="DPH2"/>
    <property type="match status" value="1"/>
</dbReference>
<comment type="pathway">
    <text evidence="2 8">Protein modification; peptidyl-diphthamide biosynthesis.</text>
</comment>
<comment type="function">
    <text evidence="8">Required for the first step of diphthamide biosynthesis, a post-translational modification of histidine which occurs in elongation factor 2. DPH1 and DPH2 transfer a 3-amino-3-carboxypropyl (ACP) group from S-adenosyl-L-methionine (SAM) to a histidine residue, the reaction is assisted by a reduction system comprising DPH3 and a NADH-dependent reductase. Facilitates the reduction of the catalytic iron-sulfur cluster found in the DPH1 subunit.</text>
</comment>
<keyword evidence="5 8" id="KW-0479">Metal-binding</keyword>
<dbReference type="GO" id="GO:0051536">
    <property type="term" value="F:iron-sulfur cluster binding"/>
    <property type="evidence" value="ECO:0007669"/>
    <property type="project" value="UniProtKB-KW"/>
</dbReference>
<dbReference type="AlphaFoldDB" id="A0AAV0T527"/>
<dbReference type="FunFam" id="3.40.50.11860:FF:000001">
    <property type="entry name" value="2-(3-amino-3-carboxypropyl)histidine synthase subunit 2"/>
    <property type="match status" value="1"/>
</dbReference>
<accession>A0AAV0T527</accession>
<dbReference type="FunFam" id="3.40.50.11840:FF:000002">
    <property type="entry name" value="2-(3-amino-3-carboxypropyl)histidine synthase subunit 2"/>
    <property type="match status" value="1"/>
</dbReference>
<name>A0AAV0T527_HYABA</name>
<dbReference type="Gene3D" id="3.40.50.11840">
    <property type="entry name" value="Diphthamide synthesis DPH1/DPH2 domain 1"/>
    <property type="match status" value="1"/>
</dbReference>
<dbReference type="SFLD" id="SFLDS00032">
    <property type="entry name" value="Radical_SAM_3-amino-3-carboxyp"/>
    <property type="match status" value="1"/>
</dbReference>
<dbReference type="NCBIfam" id="TIGR00322">
    <property type="entry name" value="diphth2_R"/>
    <property type="match status" value="1"/>
</dbReference>
<keyword evidence="7 8" id="KW-0411">Iron-sulfur</keyword>
<dbReference type="Proteomes" id="UP001162031">
    <property type="component" value="Unassembled WGS sequence"/>
</dbReference>
<evidence type="ECO:0000256" key="8">
    <source>
        <dbReference type="RuleBase" id="RU364133"/>
    </source>
</evidence>
<evidence type="ECO:0000313" key="11">
    <source>
        <dbReference type="Proteomes" id="UP001162031"/>
    </source>
</evidence>
<keyword evidence="6 8" id="KW-0408">Iron</keyword>
<sequence>MTVALAFEGDDGARAMETQVQVHESDGVRARDVDVCAYFDVARTVEQIRRGGYTTVALQFPDSLLPDAREVQKELKERLSGQWERVFVLGDTSYGSCCVDEVAAQHLVADCIVHYGRSCLSTTTKIPVIYVFGNAPIEVDVCVQQLSEQIVAVDTKKVLVLLYEPRYHHASRAVFEGLETKCGDRKLVFGTMKTFYDPMEEAQKGETVSDDSNASLSVLHIGGQEIVVHSETTEITPETFALLYIGAESAHLTSILMRHSTVDCFSYNPEMMSTRKEGASVNRALMRRFFLVQQAKEARIYGILMGTLGVNKYLDVVHGLQNLIKKSGRKSYLFVVGKVNVPKLANFAEIDAFVLVACQQNTLMDSKEFYKPIVTPYELQLALSSTEEWDGHYKTDFREVIPALEHAVRSVEQLSGRDEDENADKPFFSLVSGTYKTLSRTTAAGRATTAHALTASAEEPDASSALQVKNERKELTMYHSEAGDYLATREYQGLDPRIGKTLAHAATEGSTGIARGYTHEME</sequence>
<dbReference type="EMBL" id="CANTFL010000137">
    <property type="protein sequence ID" value="CAI5714965.1"/>
    <property type="molecule type" value="Genomic_DNA"/>
</dbReference>
<evidence type="ECO:0000256" key="3">
    <source>
        <dbReference type="ARBA" id="ARBA00006179"/>
    </source>
</evidence>
<dbReference type="InterPro" id="IPR016435">
    <property type="entry name" value="DPH1/DPH2"/>
</dbReference>
<evidence type="ECO:0000256" key="4">
    <source>
        <dbReference type="ARBA" id="ARBA00021914"/>
    </source>
</evidence>
<dbReference type="GO" id="GO:0090560">
    <property type="term" value="F:2-(3-amino-3-carboxypropyl)histidine synthase activity"/>
    <property type="evidence" value="ECO:0007669"/>
    <property type="project" value="InterPro"/>
</dbReference>
<dbReference type="InterPro" id="IPR010014">
    <property type="entry name" value="DHP2"/>
</dbReference>
<protein>
    <recommendedName>
        <fullName evidence="4 8">2-(3-amino-3-carboxypropyl)histidine synthase subunit 2</fullName>
    </recommendedName>
</protein>
<evidence type="ECO:0000256" key="5">
    <source>
        <dbReference type="ARBA" id="ARBA00022723"/>
    </source>
</evidence>
<comment type="cofactor">
    <cofactor evidence="1">
        <name>[4Fe-4S] cluster</name>
        <dbReference type="ChEBI" id="CHEBI:49883"/>
    </cofactor>
</comment>
<evidence type="ECO:0000256" key="7">
    <source>
        <dbReference type="ARBA" id="ARBA00023014"/>
    </source>
</evidence>
<evidence type="ECO:0000313" key="9">
    <source>
        <dbReference type="EMBL" id="CAI5714965.1"/>
    </source>
</evidence>
<comment type="caution">
    <text evidence="10">The sequence shown here is derived from an EMBL/GenBank/DDBJ whole genome shotgun (WGS) entry which is preliminary data.</text>
</comment>
<evidence type="ECO:0000256" key="1">
    <source>
        <dbReference type="ARBA" id="ARBA00001966"/>
    </source>
</evidence>
<evidence type="ECO:0000313" key="10">
    <source>
        <dbReference type="EMBL" id="CAI5714970.1"/>
    </source>
</evidence>
<dbReference type="Gene3D" id="3.40.50.11860">
    <property type="entry name" value="Diphthamide synthesis DPH1/DPH2 domain 3"/>
    <property type="match status" value="1"/>
</dbReference>
<reference evidence="10" key="1">
    <citation type="submission" date="2022-12" db="EMBL/GenBank/DDBJ databases">
        <authorList>
            <person name="Webb A."/>
        </authorList>
    </citation>
    <scope>NUCLEOTIDE SEQUENCE</scope>
    <source>
        <strain evidence="10">Hp1</strain>
    </source>
</reference>
<dbReference type="SFLD" id="SFLDF00408">
    <property type="entry name" value="Diphthamide_biosynthesis_famil"/>
    <property type="match status" value="1"/>
</dbReference>
<dbReference type="GO" id="GO:0017183">
    <property type="term" value="P:protein histidyl modification to diphthamide"/>
    <property type="evidence" value="ECO:0007669"/>
    <property type="project" value="InterPro"/>
</dbReference>
<evidence type="ECO:0000256" key="2">
    <source>
        <dbReference type="ARBA" id="ARBA00005156"/>
    </source>
</evidence>
<comment type="similarity">
    <text evidence="3 8">Belongs to the DPH1/DPH2 family. DPH2 subfamily.</text>
</comment>
<dbReference type="SFLD" id="SFLDG01121">
    <property type="entry name" value="Diphthamide_biosynthesis"/>
    <property type="match status" value="1"/>
</dbReference>
<keyword evidence="11" id="KW-1185">Reference proteome</keyword>
<gene>
    <name evidence="9" type="ORF">HBR001_LOCUS1344</name>
    <name evidence="10" type="ORF">HBR001_LOCUS1345</name>
</gene>
<organism evidence="10 11">
    <name type="scientific">Hyaloperonospora brassicae</name>
    <name type="common">Brassica downy mildew</name>
    <name type="synonym">Peronospora brassicae</name>
    <dbReference type="NCBI Taxonomy" id="162125"/>
    <lineage>
        <taxon>Eukaryota</taxon>
        <taxon>Sar</taxon>
        <taxon>Stramenopiles</taxon>
        <taxon>Oomycota</taxon>
        <taxon>Peronosporomycetes</taxon>
        <taxon>Peronosporales</taxon>
        <taxon>Peronosporaceae</taxon>
        <taxon>Hyaloperonospora</taxon>
    </lineage>
</organism>
<dbReference type="GO" id="GO:0046872">
    <property type="term" value="F:metal ion binding"/>
    <property type="evidence" value="ECO:0007669"/>
    <property type="project" value="UniProtKB-KW"/>
</dbReference>
<dbReference type="PANTHER" id="PTHR10762:SF2">
    <property type="entry name" value="2-(3-AMINO-3-CARBOXYPROPYL)HISTIDINE SYNTHASE SUBUNIT 2"/>
    <property type="match status" value="1"/>
</dbReference>
<evidence type="ECO:0000256" key="6">
    <source>
        <dbReference type="ARBA" id="ARBA00023004"/>
    </source>
</evidence>
<dbReference type="InterPro" id="IPR042265">
    <property type="entry name" value="DPH1/DPH2_3"/>
</dbReference>
<proteinExistence type="inferred from homology"/>
<dbReference type="Pfam" id="PF01866">
    <property type="entry name" value="Diphthamide_syn"/>
    <property type="match status" value="1"/>
</dbReference>
<dbReference type="EMBL" id="CANTFL010000137">
    <property type="protein sequence ID" value="CAI5714970.1"/>
    <property type="molecule type" value="Genomic_DNA"/>
</dbReference>
<dbReference type="PANTHER" id="PTHR10762">
    <property type="entry name" value="DIPHTHAMIDE BIOSYNTHESIS PROTEIN"/>
    <property type="match status" value="1"/>
</dbReference>